<dbReference type="Pfam" id="PF00688">
    <property type="entry name" value="TGFb_propeptide"/>
    <property type="match status" value="1"/>
</dbReference>
<organism evidence="11 12">
    <name type="scientific">Oryctolagus cuniculus</name>
    <name type="common">Rabbit</name>
    <dbReference type="NCBI Taxonomy" id="9986"/>
    <lineage>
        <taxon>Eukaryota</taxon>
        <taxon>Metazoa</taxon>
        <taxon>Chordata</taxon>
        <taxon>Craniata</taxon>
        <taxon>Vertebrata</taxon>
        <taxon>Euteleostomi</taxon>
        <taxon>Mammalia</taxon>
        <taxon>Eutheria</taxon>
        <taxon>Euarchontoglires</taxon>
        <taxon>Glires</taxon>
        <taxon>Lagomorpha</taxon>
        <taxon>Leporidae</taxon>
        <taxon>Oryctolagus</taxon>
    </lineage>
</organism>
<dbReference type="GeneTree" id="ENSGT00940000160457"/>
<name>A0A5F9DID7_RABIT</name>
<comment type="subcellular location">
    <subcellularLocation>
        <location evidence="2">Secreted</location>
    </subcellularLocation>
</comment>
<dbReference type="InParanoid" id="A0A5F9DID7"/>
<evidence type="ECO:0000256" key="6">
    <source>
        <dbReference type="ARBA" id="ARBA00023157"/>
    </source>
</evidence>
<evidence type="ECO:0000256" key="2">
    <source>
        <dbReference type="ARBA" id="ARBA00004613"/>
    </source>
</evidence>
<evidence type="ECO:0000256" key="3">
    <source>
        <dbReference type="ARBA" id="ARBA00006656"/>
    </source>
</evidence>
<dbReference type="Ensembl" id="ENSOCUT00000044155.1">
    <property type="protein sequence ID" value="ENSOCUP00000045925.1"/>
    <property type="gene ID" value="ENSOCUG00000029964.1"/>
</dbReference>
<dbReference type="GO" id="GO:0035295">
    <property type="term" value="P:tube development"/>
    <property type="evidence" value="ECO:0007669"/>
    <property type="project" value="UniProtKB-ARBA"/>
</dbReference>
<feature type="signal peptide" evidence="9">
    <location>
        <begin position="1"/>
        <end position="25"/>
    </location>
</feature>
<dbReference type="PRINTS" id="PR01424">
    <property type="entry name" value="TGFBETA1"/>
</dbReference>
<proteinExistence type="inferred from homology"/>
<dbReference type="InterPro" id="IPR016319">
    <property type="entry name" value="TGF-beta"/>
</dbReference>
<keyword evidence="12" id="KW-1185">Reference proteome</keyword>
<dbReference type="GO" id="GO:0005615">
    <property type="term" value="C:extracellular space"/>
    <property type="evidence" value="ECO:0007669"/>
    <property type="project" value="InterPro"/>
</dbReference>
<keyword evidence="5" id="KW-0339">Growth factor</keyword>
<dbReference type="Bgee" id="ENSOCUG00000029964">
    <property type="expression patterns" value="Expressed in uterus and 1 other cell type or tissue"/>
</dbReference>
<dbReference type="GO" id="GO:0005160">
    <property type="term" value="F:transforming growth factor beta receptor binding"/>
    <property type="evidence" value="ECO:0007669"/>
    <property type="project" value="InterPro"/>
</dbReference>
<dbReference type="InterPro" id="IPR015615">
    <property type="entry name" value="TGF-beta-rel"/>
</dbReference>
<keyword evidence="6" id="KW-1015">Disulfide bond</keyword>
<dbReference type="GO" id="GO:0007179">
    <property type="term" value="P:transforming growth factor beta receptor signaling pathway"/>
    <property type="evidence" value="ECO:0007669"/>
    <property type="project" value="TreeGrafter"/>
</dbReference>
<evidence type="ECO:0000256" key="9">
    <source>
        <dbReference type="SAM" id="SignalP"/>
    </source>
</evidence>
<accession>A0A5F9DID7</accession>
<dbReference type="SMR" id="A0A5F9DID7"/>
<comment type="similarity">
    <text evidence="3">Belongs to the TGF-beta family.</text>
</comment>
<protein>
    <recommendedName>
        <fullName evidence="10">TGF-beta propeptide domain-containing protein</fullName>
    </recommendedName>
</protein>
<dbReference type="InterPro" id="IPR003939">
    <property type="entry name" value="TGFb1"/>
</dbReference>
<dbReference type="GO" id="GO:0042127">
    <property type="term" value="P:regulation of cell population proliferation"/>
    <property type="evidence" value="ECO:0007669"/>
    <property type="project" value="TreeGrafter"/>
</dbReference>
<evidence type="ECO:0000256" key="4">
    <source>
        <dbReference type="ARBA" id="ARBA00022525"/>
    </source>
</evidence>
<feature type="domain" description="TGF-beta propeptide" evidence="10">
    <location>
        <begin position="34"/>
        <end position="256"/>
    </location>
</feature>
<dbReference type="PRINTS" id="PR01423">
    <property type="entry name" value="TGFBETA"/>
</dbReference>
<dbReference type="GO" id="GO:0005125">
    <property type="term" value="F:cytokine activity"/>
    <property type="evidence" value="ECO:0007669"/>
    <property type="project" value="TreeGrafter"/>
</dbReference>
<evidence type="ECO:0000256" key="8">
    <source>
        <dbReference type="ARBA" id="ARBA00046998"/>
    </source>
</evidence>
<evidence type="ECO:0000313" key="11">
    <source>
        <dbReference type="Ensembl" id="ENSOCUP00000045925.1"/>
    </source>
</evidence>
<keyword evidence="7" id="KW-0325">Glycoprotein</keyword>
<keyword evidence="4" id="KW-0964">Secreted</keyword>
<dbReference type="Proteomes" id="UP000001811">
    <property type="component" value="Unplaced"/>
</dbReference>
<dbReference type="InterPro" id="IPR001111">
    <property type="entry name" value="TGF-b_propeptide"/>
</dbReference>
<reference evidence="11" key="2">
    <citation type="submission" date="2025-08" db="UniProtKB">
        <authorList>
            <consortium name="Ensembl"/>
        </authorList>
    </citation>
    <scope>IDENTIFICATION</scope>
    <source>
        <strain evidence="11">Thorbecke</strain>
    </source>
</reference>
<dbReference type="STRING" id="9986.ENSOCUP00000045925"/>
<evidence type="ECO:0000256" key="7">
    <source>
        <dbReference type="ARBA" id="ARBA00023180"/>
    </source>
</evidence>
<evidence type="ECO:0000259" key="10">
    <source>
        <dbReference type="Pfam" id="PF00688"/>
    </source>
</evidence>
<sequence length="272" mass="31691">MSPSRMRRLLLLWLAVLMPGRLAAGMPSRSATDMKLPKQQIEAVRAPVLPKVGLSRTLNKREVPPGPVPEDTLVQYNRRRDQVGRKSTEQKPQPQPVLDFSAKFFHMLMVDSNHEIYKKYKESRHSVYMFFNTSELRQAVPEPVMLYRAELRLQVLKLQQEQHVELYQKDNNSWRYLRSRKLTPSDTDEWLSFEVTRIVRQWLRGGEEIVGFRLSTHCSCDNKNNVLQVDINGITSSRQGEQITIENKHRPYVILMATLPEHTYQLLSAQHG</sequence>
<dbReference type="AlphaFoldDB" id="A0A5F9DID7"/>
<keyword evidence="9" id="KW-0732">Signal</keyword>
<dbReference type="GO" id="GO:0008083">
    <property type="term" value="F:growth factor activity"/>
    <property type="evidence" value="ECO:0007669"/>
    <property type="project" value="UniProtKB-KW"/>
</dbReference>
<evidence type="ECO:0000256" key="5">
    <source>
        <dbReference type="ARBA" id="ARBA00023030"/>
    </source>
</evidence>
<reference evidence="11 12" key="1">
    <citation type="journal article" date="2011" name="Nature">
        <title>A high-resolution map of human evolutionary constraint using 29 mammals.</title>
        <authorList>
            <person name="Lindblad-Toh K."/>
            <person name="Garber M."/>
            <person name="Zuk O."/>
            <person name="Lin M.F."/>
            <person name="Parker B.J."/>
            <person name="Washietl S."/>
            <person name="Kheradpour P."/>
            <person name="Ernst J."/>
            <person name="Jordan G."/>
            <person name="Mauceli E."/>
            <person name="Ward L.D."/>
            <person name="Lowe C.B."/>
            <person name="Holloway A.K."/>
            <person name="Clamp M."/>
            <person name="Gnerre S."/>
            <person name="Alfoldi J."/>
            <person name="Beal K."/>
            <person name="Chang J."/>
            <person name="Clawson H."/>
            <person name="Cuff J."/>
            <person name="Di Palma F."/>
            <person name="Fitzgerald S."/>
            <person name="Flicek P."/>
            <person name="Guttman M."/>
            <person name="Hubisz M.J."/>
            <person name="Jaffe D.B."/>
            <person name="Jungreis I."/>
            <person name="Kent W.J."/>
            <person name="Kostka D."/>
            <person name="Lara M."/>
            <person name="Martins A.L."/>
            <person name="Massingham T."/>
            <person name="Moltke I."/>
            <person name="Raney B.J."/>
            <person name="Rasmussen M.D."/>
            <person name="Robinson J."/>
            <person name="Stark A."/>
            <person name="Vilella A.J."/>
            <person name="Wen J."/>
            <person name="Xie X."/>
            <person name="Zody M.C."/>
            <person name="Baldwin J."/>
            <person name="Bloom T."/>
            <person name="Chin C.W."/>
            <person name="Heiman D."/>
            <person name="Nicol R."/>
            <person name="Nusbaum C."/>
            <person name="Young S."/>
            <person name="Wilkinson J."/>
            <person name="Worley K.C."/>
            <person name="Kovar C.L."/>
            <person name="Muzny D.M."/>
            <person name="Gibbs R.A."/>
            <person name="Cree A."/>
            <person name="Dihn H.H."/>
            <person name="Fowler G."/>
            <person name="Jhangiani S."/>
            <person name="Joshi V."/>
            <person name="Lee S."/>
            <person name="Lewis L.R."/>
            <person name="Nazareth L.V."/>
            <person name="Okwuonu G."/>
            <person name="Santibanez J."/>
            <person name="Warren W.C."/>
            <person name="Mardis E.R."/>
            <person name="Weinstock G.M."/>
            <person name="Wilson R.K."/>
            <person name="Delehaunty K."/>
            <person name="Dooling D."/>
            <person name="Fronik C."/>
            <person name="Fulton L."/>
            <person name="Fulton B."/>
            <person name="Graves T."/>
            <person name="Minx P."/>
            <person name="Sodergren E."/>
            <person name="Birney E."/>
            <person name="Margulies E.H."/>
            <person name="Herrero J."/>
            <person name="Green E.D."/>
            <person name="Haussler D."/>
            <person name="Siepel A."/>
            <person name="Goldman N."/>
            <person name="Pollard K.S."/>
            <person name="Pedersen J.S."/>
            <person name="Lander E.S."/>
            <person name="Kellis M."/>
        </authorList>
    </citation>
    <scope>NUCLEOTIDE SEQUENCE [LARGE SCALE GENOMIC DNA]</scope>
    <source>
        <strain evidence="12">Thorbecke</strain>
    </source>
</reference>
<dbReference type="PANTHER" id="PTHR11848">
    <property type="entry name" value="TGF-BETA FAMILY"/>
    <property type="match status" value="1"/>
</dbReference>
<dbReference type="PANTHER" id="PTHR11848:SF125">
    <property type="entry name" value="TRANSFORMING GROWTH FACTOR BETA-1 PROPROTEIN"/>
    <property type="match status" value="1"/>
</dbReference>
<feature type="chain" id="PRO_5023912535" description="TGF-beta propeptide domain-containing protein" evidence="9">
    <location>
        <begin position="26"/>
        <end position="272"/>
    </location>
</feature>
<evidence type="ECO:0000256" key="1">
    <source>
        <dbReference type="ARBA" id="ARBA00003201"/>
    </source>
</evidence>
<comment type="subunit">
    <text evidence="8">Homodimer; disulfide-linked. Interacts with TGF-beta receptors (TGFBR1 and TGFBR2), leading to signal transduction.</text>
</comment>
<evidence type="ECO:0000313" key="12">
    <source>
        <dbReference type="Proteomes" id="UP000001811"/>
    </source>
</evidence>
<dbReference type="Gene3D" id="2.60.120.970">
    <property type="match status" value="1"/>
</dbReference>
<comment type="function">
    <text evidence="1">Required to maintain the Transforming growth factor beta-1 (TGF-beta-1) chain in a latent state during storage in extracellular matrix. Associates non-covalently with TGF-beta-1 and regulates its activation via interaction with 'milieu molecules', such as LTBP1, LRRC32/GARP and LRRC33/NRROS, that control activation of TGF-beta-1. Interaction with LRRC33/NRROS regulates activation of TGF-beta-1 in macrophages and microglia. Interaction with LRRC32/GARP controls activation of TGF-beta-1 on the surface of activated regulatory T-cells (Tregs). Interaction with integrins (ITGAV:ITGB6 or ITGAV:ITGB8) results in distortion of the Latency-associated peptide chain and subsequent release of the active TGF-beta-1.</text>
</comment>
<dbReference type="GO" id="GO:0009887">
    <property type="term" value="P:animal organ morphogenesis"/>
    <property type="evidence" value="ECO:0007669"/>
    <property type="project" value="UniProtKB-ARBA"/>
</dbReference>
<reference evidence="11" key="3">
    <citation type="submission" date="2025-09" db="UniProtKB">
        <authorList>
            <consortium name="Ensembl"/>
        </authorList>
    </citation>
    <scope>IDENTIFICATION</scope>
    <source>
        <strain evidence="11">Thorbecke</strain>
    </source>
</reference>